<evidence type="ECO:0000256" key="1">
    <source>
        <dbReference type="ARBA" id="ARBA00006479"/>
    </source>
</evidence>
<sequence>MSDFLAFDIGGTKIASGFVRLSDGDAAPTVLLRDEEPTHASQGGDAVRERIVASARRQLDRARAQGIEPCGIGIAAAGVPDGETGEIIAATDLLPGWKGQRIYDAFGAITDLPVHMVGDVVAHGLGEAHYGAGRGARVLLSVGVGTGIGGAIIVGGVPFLGAHGMAGHAGHVVSALGAGVPCSCGSVEGHVEPVASGTGLATLYNMRAGGEPVHNGGDVAALAADGDALASSVIEDSARALGACIGGMANLVDPDGIVVSGSVVNAGPVWWNALRDGFARSALPLLRDVRMREGELGGDAPLIGAAVASRRVVG</sequence>
<dbReference type="AlphaFoldDB" id="A0A0M5L3S6"/>
<dbReference type="InterPro" id="IPR000600">
    <property type="entry name" value="ROK"/>
</dbReference>
<dbReference type="EMBL" id="CP010411">
    <property type="protein sequence ID" value="ALE09386.1"/>
    <property type="molecule type" value="Genomic_DNA"/>
</dbReference>
<dbReference type="Pfam" id="PF00480">
    <property type="entry name" value="ROK"/>
    <property type="match status" value="1"/>
</dbReference>
<dbReference type="Proteomes" id="UP000067206">
    <property type="component" value="Chromosome"/>
</dbReference>
<evidence type="ECO:0000313" key="3">
    <source>
        <dbReference type="Proteomes" id="UP000067206"/>
    </source>
</evidence>
<dbReference type="SUPFAM" id="SSF53067">
    <property type="entry name" value="Actin-like ATPase domain"/>
    <property type="match status" value="1"/>
</dbReference>
<protein>
    <submittedName>
        <fullName evidence="2">Putative glucokinase</fullName>
    </submittedName>
</protein>
<name>A0A0M5L3S6_BIFLI</name>
<evidence type="ECO:0000313" key="2">
    <source>
        <dbReference type="EMBL" id="ALE09386.1"/>
    </source>
</evidence>
<dbReference type="Gene3D" id="3.30.420.40">
    <property type="match status" value="2"/>
</dbReference>
<dbReference type="PROSITE" id="PS01125">
    <property type="entry name" value="ROK"/>
    <property type="match status" value="1"/>
</dbReference>
<dbReference type="PATRIC" id="fig|1682.24.peg.1329"/>
<dbReference type="PANTHER" id="PTHR18964:SF169">
    <property type="entry name" value="N-ACETYLMANNOSAMINE KINASE"/>
    <property type="match status" value="1"/>
</dbReference>
<proteinExistence type="inferred from homology"/>
<dbReference type="RefSeq" id="WP_060620722.1">
    <property type="nucleotide sequence ID" value="NZ_CAKMCC010000006.1"/>
</dbReference>
<dbReference type="InterPro" id="IPR043129">
    <property type="entry name" value="ATPase_NBD"/>
</dbReference>
<dbReference type="InterPro" id="IPR049874">
    <property type="entry name" value="ROK_cs"/>
</dbReference>
<accession>A0A0M5L3S6</accession>
<keyword evidence="2" id="KW-0808">Transferase</keyword>
<comment type="similarity">
    <text evidence="1">Belongs to the ROK (NagC/XylR) family.</text>
</comment>
<dbReference type="GO" id="GO:0016301">
    <property type="term" value="F:kinase activity"/>
    <property type="evidence" value="ECO:0007669"/>
    <property type="project" value="UniProtKB-KW"/>
</dbReference>
<keyword evidence="2" id="KW-0418">Kinase</keyword>
<reference evidence="2 3" key="1">
    <citation type="submission" date="2014-12" db="EMBL/GenBank/DDBJ databases">
        <title>Complete genome sequence of Bifidobacterium longum subsp. infantis BT1.</title>
        <authorList>
            <person name="Kim J.F."/>
            <person name="Kwak M.-J."/>
        </authorList>
    </citation>
    <scope>NUCLEOTIDE SEQUENCE [LARGE SCALE GENOMIC DNA]</scope>
    <source>
        <strain evidence="2 3">BT1</strain>
    </source>
</reference>
<organism evidence="2 3">
    <name type="scientific">Bifidobacterium longum subsp. infantis</name>
    <dbReference type="NCBI Taxonomy" id="1682"/>
    <lineage>
        <taxon>Bacteria</taxon>
        <taxon>Bacillati</taxon>
        <taxon>Actinomycetota</taxon>
        <taxon>Actinomycetes</taxon>
        <taxon>Bifidobacteriales</taxon>
        <taxon>Bifidobacteriaceae</taxon>
        <taxon>Bifidobacterium</taxon>
    </lineage>
</organism>
<gene>
    <name evidence="2" type="ORF">RY67_1366</name>
</gene>
<dbReference type="PANTHER" id="PTHR18964">
    <property type="entry name" value="ROK (REPRESSOR, ORF, KINASE) FAMILY"/>
    <property type="match status" value="1"/>
</dbReference>